<dbReference type="InterPro" id="IPR050074">
    <property type="entry name" value="DHO_dehydrogenase"/>
</dbReference>
<keyword evidence="8 9" id="KW-0560">Oxidoreductase</keyword>
<dbReference type="Proteomes" id="UP000230052">
    <property type="component" value="Unassembled WGS sequence"/>
</dbReference>
<keyword evidence="5 9" id="KW-0285">Flavoprotein</keyword>
<keyword evidence="7 9" id="KW-0665">Pyrimidine biosynthesis</keyword>
<comment type="cofactor">
    <cofactor evidence="9">
        <name>FMN</name>
        <dbReference type="ChEBI" id="CHEBI:58210"/>
    </cofactor>
    <text evidence="9">Binds 1 FMN per subunit.</text>
</comment>
<keyword evidence="6 9" id="KW-0288">FMN</keyword>
<dbReference type="GO" id="GO:0044205">
    <property type="term" value="P:'de novo' UMP biosynthetic process"/>
    <property type="evidence" value="ECO:0007669"/>
    <property type="project" value="UniProtKB-UniRule"/>
</dbReference>
<evidence type="ECO:0000313" key="11">
    <source>
        <dbReference type="EMBL" id="PIU42419.1"/>
    </source>
</evidence>
<feature type="binding site" evidence="9">
    <location>
        <begin position="77"/>
        <end position="81"/>
    </location>
    <ligand>
        <name>substrate</name>
    </ligand>
</feature>
<sequence>MVKKHKRRSPGMSVQIGKIGMENPVMVASGTYEYNEVTKELIDIKQFGAIVTKTITLRPREGNPLPRTCETYAGLLNAIGLQNKGLNAFLIESIPSLKKLRIPIIVSISGDTAGEFKELAGNLAEREEVAGIELNLSCPNLTNKRLFAQNADATYDVVCQVREMTDKTIIAKLTPNVTNISEIARSAERAGADAISLVNTFFGMAIDIKKREPKLGNVTGGLSGPAIKPIALRMVWDVSKKVKIPIIGMGGIMSGEDAIEFIIAGASAVAVGTGSFINPNLGIEIIRDIKKYLSKNNINGMKQLTGSLAERS</sequence>
<dbReference type="SUPFAM" id="SSF51395">
    <property type="entry name" value="FMN-linked oxidoreductases"/>
    <property type="match status" value="1"/>
</dbReference>
<dbReference type="Pfam" id="PF01180">
    <property type="entry name" value="DHO_dh"/>
    <property type="match status" value="1"/>
</dbReference>
<dbReference type="EMBL" id="PEWV01000006">
    <property type="protein sequence ID" value="PIU42419.1"/>
    <property type="molecule type" value="Genomic_DNA"/>
</dbReference>
<comment type="pathway">
    <text evidence="2 9">Pyrimidine metabolism; UMP biosynthesis via de novo pathway.</text>
</comment>
<feature type="binding site" evidence="9">
    <location>
        <position position="198"/>
    </location>
    <ligand>
        <name>FMN</name>
        <dbReference type="ChEBI" id="CHEBI:58210"/>
    </ligand>
</feature>
<evidence type="ECO:0000256" key="4">
    <source>
        <dbReference type="ARBA" id="ARBA00022490"/>
    </source>
</evidence>
<gene>
    <name evidence="9" type="primary">pyrD</name>
    <name evidence="11" type="ORF">COS99_00385</name>
</gene>
<dbReference type="NCBIfam" id="TIGR01037">
    <property type="entry name" value="pyrD_sub1_fam"/>
    <property type="match status" value="1"/>
</dbReference>
<dbReference type="NCBIfam" id="NF005574">
    <property type="entry name" value="PRK07259.1"/>
    <property type="match status" value="1"/>
</dbReference>
<dbReference type="UniPathway" id="UPA00070"/>
<evidence type="ECO:0000256" key="3">
    <source>
        <dbReference type="ARBA" id="ARBA00008008"/>
    </source>
</evidence>
<feature type="binding site" evidence="9">
    <location>
        <position position="29"/>
    </location>
    <ligand>
        <name>FMN</name>
        <dbReference type="ChEBI" id="CHEBI:58210"/>
    </ligand>
</feature>
<dbReference type="InterPro" id="IPR049622">
    <property type="entry name" value="Dihydroorotate_DH_I"/>
</dbReference>
<comment type="function">
    <text evidence="9">Catalyzes the conversion of dihydroorotate to orotate.</text>
</comment>
<dbReference type="InterPro" id="IPR024920">
    <property type="entry name" value="Dihydroorotate_DH_1"/>
</dbReference>
<dbReference type="InterPro" id="IPR033888">
    <property type="entry name" value="DHOD_1B"/>
</dbReference>
<proteinExistence type="inferred from homology"/>
<feature type="binding site" evidence="9">
    <location>
        <begin position="272"/>
        <end position="273"/>
    </location>
    <ligand>
        <name>FMN</name>
        <dbReference type="ChEBI" id="CHEBI:58210"/>
    </ligand>
</feature>
<feature type="binding site" evidence="9">
    <location>
        <position position="135"/>
    </location>
    <ligand>
        <name>substrate</name>
    </ligand>
</feature>
<comment type="subcellular location">
    <subcellularLocation>
        <location evidence="1 9">Cytoplasm</location>
    </subcellularLocation>
</comment>
<accession>A0A2J0KXC3</accession>
<evidence type="ECO:0000256" key="9">
    <source>
        <dbReference type="HAMAP-Rule" id="MF_00224"/>
    </source>
</evidence>
<evidence type="ECO:0000259" key="10">
    <source>
        <dbReference type="Pfam" id="PF01180"/>
    </source>
</evidence>
<protein>
    <recommendedName>
        <fullName evidence="9">Dihydroorotate dehydrogenase</fullName>
        <shortName evidence="9">DHOD</shortName>
        <shortName evidence="9">DHODase</shortName>
        <shortName evidence="9">DHOdehase</shortName>
        <ecNumber evidence="9">1.3.-.-</ecNumber>
    </recommendedName>
</protein>
<dbReference type="Gene3D" id="3.20.20.70">
    <property type="entry name" value="Aldolase class I"/>
    <property type="match status" value="1"/>
</dbReference>
<dbReference type="PANTHER" id="PTHR48109:SF1">
    <property type="entry name" value="DIHYDROOROTATE DEHYDROGENASE (FUMARATE)"/>
    <property type="match status" value="1"/>
</dbReference>
<keyword evidence="4 9" id="KW-0963">Cytoplasm</keyword>
<dbReference type="CDD" id="cd04740">
    <property type="entry name" value="DHOD_1B_like"/>
    <property type="match status" value="1"/>
</dbReference>
<dbReference type="InterPro" id="IPR013785">
    <property type="entry name" value="Aldolase_TIM"/>
</dbReference>
<dbReference type="AlphaFoldDB" id="A0A2J0KXC3"/>
<comment type="caution">
    <text evidence="9">Lacks conserved residue(s) required for the propagation of feature annotation.</text>
</comment>
<evidence type="ECO:0000256" key="1">
    <source>
        <dbReference type="ARBA" id="ARBA00004496"/>
    </source>
</evidence>
<dbReference type="InterPro" id="IPR012135">
    <property type="entry name" value="Dihydroorotate_DH_1_2"/>
</dbReference>
<feature type="binding site" evidence="9">
    <location>
        <position position="224"/>
    </location>
    <ligand>
        <name>FMN</name>
        <dbReference type="ChEBI" id="CHEBI:58210"/>
    </ligand>
</feature>
<feature type="domain" description="Dihydroorotate dehydrogenase catalytic" evidence="10">
    <location>
        <begin position="14"/>
        <end position="293"/>
    </location>
</feature>
<feature type="binding site" evidence="9">
    <location>
        <position position="135"/>
    </location>
    <ligand>
        <name>FMN</name>
        <dbReference type="ChEBI" id="CHEBI:58210"/>
    </ligand>
</feature>
<evidence type="ECO:0000256" key="7">
    <source>
        <dbReference type="ARBA" id="ARBA00022975"/>
    </source>
</evidence>
<comment type="similarity">
    <text evidence="3 9">Belongs to the dihydroorotate dehydrogenase family. Type 1 subfamily.</text>
</comment>
<feature type="binding site" evidence="9">
    <location>
        <position position="53"/>
    </location>
    <ligand>
        <name>substrate</name>
    </ligand>
</feature>
<evidence type="ECO:0000256" key="5">
    <source>
        <dbReference type="ARBA" id="ARBA00022630"/>
    </source>
</evidence>
<dbReference type="GO" id="GO:0004152">
    <property type="term" value="F:dihydroorotate dehydrogenase activity"/>
    <property type="evidence" value="ECO:0007669"/>
    <property type="project" value="UniProtKB-UniRule"/>
</dbReference>
<dbReference type="GO" id="GO:0006207">
    <property type="term" value="P:'de novo' pyrimidine nucleobase biosynthetic process"/>
    <property type="evidence" value="ECO:0007669"/>
    <property type="project" value="InterPro"/>
</dbReference>
<dbReference type="FunFam" id="3.20.20.70:FF:000027">
    <property type="entry name" value="Dihydropyrimidine dehydrogenase [NADP(+)]"/>
    <property type="match status" value="1"/>
</dbReference>
<dbReference type="InterPro" id="IPR001295">
    <property type="entry name" value="Dihydroorotate_DH_CS"/>
</dbReference>
<organism evidence="11 12">
    <name type="scientific">Candidatus Aquitaenariimonas noxiae</name>
    <dbReference type="NCBI Taxonomy" id="1974741"/>
    <lineage>
        <taxon>Bacteria</taxon>
        <taxon>Pseudomonadati</taxon>
        <taxon>Candidatus Omnitrophota</taxon>
        <taxon>Candidatus Aquitaenariimonas</taxon>
    </lineage>
</organism>
<dbReference type="PROSITE" id="PS00912">
    <property type="entry name" value="DHODEHASE_2"/>
    <property type="match status" value="1"/>
</dbReference>
<evidence type="ECO:0000313" key="12">
    <source>
        <dbReference type="Proteomes" id="UP000230052"/>
    </source>
</evidence>
<dbReference type="HAMAP" id="MF_00224">
    <property type="entry name" value="DHO_dh_type1"/>
    <property type="match status" value="1"/>
</dbReference>
<feature type="active site" description="Nucleophile" evidence="9">
    <location>
        <position position="138"/>
    </location>
</feature>
<dbReference type="InterPro" id="IPR005720">
    <property type="entry name" value="Dihydroorotate_DH_cat"/>
</dbReference>
<dbReference type="PANTHER" id="PTHR48109">
    <property type="entry name" value="DIHYDROOROTATE DEHYDROGENASE (QUINONE), MITOCHONDRIAL-RELATED"/>
    <property type="match status" value="1"/>
</dbReference>
<dbReference type="PROSITE" id="PS00911">
    <property type="entry name" value="DHODEHASE_1"/>
    <property type="match status" value="1"/>
</dbReference>
<feature type="binding site" evidence="9">
    <location>
        <begin position="199"/>
        <end position="200"/>
    </location>
    <ligand>
        <name>substrate</name>
    </ligand>
</feature>
<comment type="caution">
    <text evidence="11">The sequence shown here is derived from an EMBL/GenBank/DDBJ whole genome shotgun (WGS) entry which is preliminary data.</text>
</comment>
<evidence type="ECO:0000256" key="8">
    <source>
        <dbReference type="ARBA" id="ARBA00023002"/>
    </source>
</evidence>
<dbReference type="EC" id="1.3.-.-" evidence="9"/>
<dbReference type="GO" id="GO:0005737">
    <property type="term" value="C:cytoplasm"/>
    <property type="evidence" value="ECO:0007669"/>
    <property type="project" value="UniProtKB-SubCell"/>
</dbReference>
<dbReference type="PIRSF" id="PIRSF000164">
    <property type="entry name" value="DHO_oxidase"/>
    <property type="match status" value="1"/>
</dbReference>
<evidence type="ECO:0000256" key="2">
    <source>
        <dbReference type="ARBA" id="ARBA00004725"/>
    </source>
</evidence>
<evidence type="ECO:0000256" key="6">
    <source>
        <dbReference type="ARBA" id="ARBA00022643"/>
    </source>
</evidence>
<reference evidence="11 12" key="1">
    <citation type="submission" date="2017-09" db="EMBL/GenBank/DDBJ databases">
        <title>Depth-based differentiation of microbial function through sediment-hosted aquifers and enrichment of novel symbionts in the deep terrestrial subsurface.</title>
        <authorList>
            <person name="Probst A.J."/>
            <person name="Ladd B."/>
            <person name="Jarett J.K."/>
            <person name="Geller-Mcgrath D.E."/>
            <person name="Sieber C.M."/>
            <person name="Emerson J.B."/>
            <person name="Anantharaman K."/>
            <person name="Thomas B.C."/>
            <person name="Malmstrom R."/>
            <person name="Stieglmeier M."/>
            <person name="Klingl A."/>
            <person name="Woyke T."/>
            <person name="Ryan C.M."/>
            <person name="Banfield J.F."/>
        </authorList>
    </citation>
    <scope>NUCLEOTIDE SEQUENCE [LARGE SCALE GENOMIC DNA]</scope>
    <source>
        <strain evidence="11">CG07_land_8_20_14_0_80_42_15</strain>
    </source>
</reference>
<comment type="catalytic activity">
    <reaction evidence="9">
        <text>(S)-dihydroorotate + A = orotate + AH2</text>
        <dbReference type="Rhea" id="RHEA:18073"/>
        <dbReference type="ChEBI" id="CHEBI:13193"/>
        <dbReference type="ChEBI" id="CHEBI:17499"/>
        <dbReference type="ChEBI" id="CHEBI:30839"/>
        <dbReference type="ChEBI" id="CHEBI:30864"/>
    </reaction>
</comment>
<name>A0A2J0KXC3_9BACT</name>
<feature type="binding site" evidence="9">
    <location>
        <position position="172"/>
    </location>
    <ligand>
        <name>FMN</name>
        <dbReference type="ChEBI" id="CHEBI:58210"/>
    </ligand>
</feature>
<feature type="binding site" evidence="9">
    <location>
        <begin position="250"/>
        <end position="251"/>
    </location>
    <ligand>
        <name>FMN</name>
        <dbReference type="ChEBI" id="CHEBI:58210"/>
    </ligand>
</feature>
<feature type="binding site" evidence="9">
    <location>
        <begin position="53"/>
        <end position="54"/>
    </location>
    <ligand>
        <name>FMN</name>
        <dbReference type="ChEBI" id="CHEBI:58210"/>
    </ligand>
</feature>